<name>A0AAN8N9Y2_9PEZI</name>
<reference evidence="2 3" key="1">
    <citation type="submission" date="2019-10" db="EMBL/GenBank/DDBJ databases">
        <authorList>
            <person name="Palmer J.M."/>
        </authorList>
    </citation>
    <scope>NUCLEOTIDE SEQUENCE [LARGE SCALE GENOMIC DNA]</scope>
    <source>
        <strain evidence="2 3">TWF718</strain>
    </source>
</reference>
<dbReference type="AlphaFoldDB" id="A0AAN8N9Y2"/>
<feature type="region of interest" description="Disordered" evidence="1">
    <location>
        <begin position="1"/>
        <end position="20"/>
    </location>
</feature>
<dbReference type="EMBL" id="JAVHNR010000003">
    <property type="protein sequence ID" value="KAK6348705.1"/>
    <property type="molecule type" value="Genomic_DNA"/>
</dbReference>
<sequence length="102" mass="11503">MRKQTDGKYSTLLRKPDATEDPCRLHHEATSCAPRTNTGKPDPRSISTTKGMQINLPNRDSSGQASDREVLFHWLWFLAYICMKAEGLDHTDVGGFALWVLI</sequence>
<feature type="region of interest" description="Disordered" evidence="1">
    <location>
        <begin position="25"/>
        <end position="65"/>
    </location>
</feature>
<evidence type="ECO:0000313" key="3">
    <source>
        <dbReference type="Proteomes" id="UP001313282"/>
    </source>
</evidence>
<evidence type="ECO:0000313" key="2">
    <source>
        <dbReference type="EMBL" id="KAK6348705.1"/>
    </source>
</evidence>
<dbReference type="Proteomes" id="UP001313282">
    <property type="component" value="Unassembled WGS sequence"/>
</dbReference>
<accession>A0AAN8N9Y2</accession>
<protein>
    <submittedName>
        <fullName evidence="2">Uncharacterized protein</fullName>
    </submittedName>
</protein>
<proteinExistence type="predicted"/>
<gene>
    <name evidence="2" type="ORF">TWF718_006492</name>
</gene>
<organism evidence="2 3">
    <name type="scientific">Orbilia javanica</name>
    <dbReference type="NCBI Taxonomy" id="47235"/>
    <lineage>
        <taxon>Eukaryota</taxon>
        <taxon>Fungi</taxon>
        <taxon>Dikarya</taxon>
        <taxon>Ascomycota</taxon>
        <taxon>Pezizomycotina</taxon>
        <taxon>Orbiliomycetes</taxon>
        <taxon>Orbiliales</taxon>
        <taxon>Orbiliaceae</taxon>
        <taxon>Orbilia</taxon>
    </lineage>
</organism>
<feature type="compositionally biased region" description="Polar residues" evidence="1">
    <location>
        <begin position="33"/>
        <end position="65"/>
    </location>
</feature>
<evidence type="ECO:0000256" key="1">
    <source>
        <dbReference type="SAM" id="MobiDB-lite"/>
    </source>
</evidence>
<keyword evidence="3" id="KW-1185">Reference proteome</keyword>
<comment type="caution">
    <text evidence="2">The sequence shown here is derived from an EMBL/GenBank/DDBJ whole genome shotgun (WGS) entry which is preliminary data.</text>
</comment>